<dbReference type="InterPro" id="IPR050950">
    <property type="entry name" value="HTH-type_LysR_regulators"/>
</dbReference>
<dbReference type="InterPro" id="IPR036388">
    <property type="entry name" value="WH-like_DNA-bd_sf"/>
</dbReference>
<accession>A0A0M1N381</accession>
<dbReference type="PROSITE" id="PS50931">
    <property type="entry name" value="HTH_LYSR"/>
    <property type="match status" value="1"/>
</dbReference>
<dbReference type="Gene3D" id="1.10.10.10">
    <property type="entry name" value="Winged helix-like DNA-binding domain superfamily/Winged helix DNA-binding domain"/>
    <property type="match status" value="1"/>
</dbReference>
<dbReference type="CDD" id="cd08438">
    <property type="entry name" value="PBP2_CidR"/>
    <property type="match status" value="1"/>
</dbReference>
<dbReference type="PANTHER" id="PTHR30419:SF8">
    <property type="entry name" value="NITROGEN ASSIMILATION TRANSCRIPTIONAL ACTIVATOR-RELATED"/>
    <property type="match status" value="1"/>
</dbReference>
<keyword evidence="3" id="KW-0238">DNA-binding</keyword>
<dbReference type="InterPro" id="IPR005119">
    <property type="entry name" value="LysR_subst-bd"/>
</dbReference>
<organism evidence="6 7">
    <name type="scientific">Paenibacillus solani</name>
    <dbReference type="NCBI Taxonomy" id="1705565"/>
    <lineage>
        <taxon>Bacteria</taxon>
        <taxon>Bacillati</taxon>
        <taxon>Bacillota</taxon>
        <taxon>Bacilli</taxon>
        <taxon>Bacillales</taxon>
        <taxon>Paenibacillaceae</taxon>
        <taxon>Paenibacillus</taxon>
    </lineage>
</organism>
<dbReference type="InterPro" id="IPR000847">
    <property type="entry name" value="LysR_HTH_N"/>
</dbReference>
<dbReference type="GO" id="GO:0003677">
    <property type="term" value="F:DNA binding"/>
    <property type="evidence" value="ECO:0007669"/>
    <property type="project" value="UniProtKB-KW"/>
</dbReference>
<dbReference type="Pfam" id="PF03466">
    <property type="entry name" value="LysR_substrate"/>
    <property type="match status" value="1"/>
</dbReference>
<comment type="similarity">
    <text evidence="1">Belongs to the LysR transcriptional regulatory family.</text>
</comment>
<protein>
    <submittedName>
        <fullName evidence="6">LysR family transcriptional regulator</fullName>
    </submittedName>
</protein>
<feature type="domain" description="HTH lysR-type" evidence="5">
    <location>
        <begin position="9"/>
        <end position="66"/>
    </location>
</feature>
<evidence type="ECO:0000313" key="6">
    <source>
        <dbReference type="EMBL" id="KOR76475.1"/>
    </source>
</evidence>
<dbReference type="PATRIC" id="fig|1705565.3.peg.1501"/>
<dbReference type="Gene3D" id="3.40.190.290">
    <property type="match status" value="1"/>
</dbReference>
<dbReference type="PRINTS" id="PR00039">
    <property type="entry name" value="HTHLYSR"/>
</dbReference>
<dbReference type="GO" id="GO:0003700">
    <property type="term" value="F:DNA-binding transcription factor activity"/>
    <property type="evidence" value="ECO:0007669"/>
    <property type="project" value="InterPro"/>
</dbReference>
<sequence length="304" mass="35130">MAKNGGYRMDIRHLEYFLEVARNQSFTKAAERLYITQPTISKTIRNMEEEWGVTLFHRQGKRIELTDAGKIMYQQAQQMVDSFQRVSAELEDLMNLKRGHLRIGLPPMVGSSFFPEVIGQFHRDYPKITIQLFEDGAKKVEADVESGKTDIGVAVLPVNEDVFHYYSFLKEKLNLLVHPSHRLADREHVHLNELADEAFVLFREDFTLHDRIIRECISAGFEPRVVYESSQWDLISGMVAANLGIALLPETICKEIDSSRVTILPLDNPAIPWQLGMIWRKDRYLSFAVREWISFTRSLLGEDE</sequence>
<name>A0A0M1N381_9BACL</name>
<evidence type="ECO:0000256" key="4">
    <source>
        <dbReference type="ARBA" id="ARBA00023163"/>
    </source>
</evidence>
<keyword evidence="7" id="KW-1185">Reference proteome</keyword>
<proteinExistence type="inferred from homology"/>
<dbReference type="GO" id="GO:0005829">
    <property type="term" value="C:cytosol"/>
    <property type="evidence" value="ECO:0007669"/>
    <property type="project" value="TreeGrafter"/>
</dbReference>
<keyword evidence="4" id="KW-0804">Transcription</keyword>
<dbReference type="PANTHER" id="PTHR30419">
    <property type="entry name" value="HTH-TYPE TRANSCRIPTIONAL REGULATOR YBHD"/>
    <property type="match status" value="1"/>
</dbReference>
<comment type="caution">
    <text evidence="6">The sequence shown here is derived from an EMBL/GenBank/DDBJ whole genome shotgun (WGS) entry which is preliminary data.</text>
</comment>
<dbReference type="AlphaFoldDB" id="A0A0M1N381"/>
<dbReference type="NCBIfam" id="NF047520">
    <property type="entry name" value="trans_act_CidR"/>
    <property type="match status" value="1"/>
</dbReference>
<dbReference type="Pfam" id="PF00126">
    <property type="entry name" value="HTH_1"/>
    <property type="match status" value="1"/>
</dbReference>
<evidence type="ECO:0000259" key="5">
    <source>
        <dbReference type="PROSITE" id="PS50931"/>
    </source>
</evidence>
<evidence type="ECO:0000256" key="3">
    <source>
        <dbReference type="ARBA" id="ARBA00023125"/>
    </source>
</evidence>
<dbReference type="SUPFAM" id="SSF53850">
    <property type="entry name" value="Periplasmic binding protein-like II"/>
    <property type="match status" value="1"/>
</dbReference>
<evidence type="ECO:0000256" key="1">
    <source>
        <dbReference type="ARBA" id="ARBA00009437"/>
    </source>
</evidence>
<gene>
    <name evidence="6" type="ORF">AM231_26455</name>
</gene>
<reference evidence="7" key="1">
    <citation type="submission" date="2015-08" db="EMBL/GenBank/DDBJ databases">
        <title>Genome sequencing project for genomic taxonomy and phylogenomics of Bacillus-like bacteria.</title>
        <authorList>
            <person name="Liu B."/>
            <person name="Wang J."/>
            <person name="Zhu Y."/>
            <person name="Liu G."/>
            <person name="Chen Q."/>
            <person name="Chen Z."/>
            <person name="Lan J."/>
            <person name="Che J."/>
            <person name="Ge C."/>
            <person name="Shi H."/>
            <person name="Pan Z."/>
            <person name="Liu X."/>
        </authorList>
    </citation>
    <scope>NUCLEOTIDE SEQUENCE [LARGE SCALE GENOMIC DNA]</scope>
    <source>
        <strain evidence="7">FJAT-22460</strain>
    </source>
</reference>
<keyword evidence="2" id="KW-0805">Transcription regulation</keyword>
<dbReference type="EMBL" id="LIUT01000008">
    <property type="protein sequence ID" value="KOR76475.1"/>
    <property type="molecule type" value="Genomic_DNA"/>
</dbReference>
<evidence type="ECO:0000313" key="7">
    <source>
        <dbReference type="Proteomes" id="UP000036932"/>
    </source>
</evidence>
<dbReference type="SUPFAM" id="SSF46785">
    <property type="entry name" value="Winged helix' DNA-binding domain"/>
    <property type="match status" value="1"/>
</dbReference>
<dbReference type="InterPro" id="IPR036390">
    <property type="entry name" value="WH_DNA-bd_sf"/>
</dbReference>
<dbReference type="FunFam" id="1.10.10.10:FF:000001">
    <property type="entry name" value="LysR family transcriptional regulator"/>
    <property type="match status" value="1"/>
</dbReference>
<evidence type="ECO:0000256" key="2">
    <source>
        <dbReference type="ARBA" id="ARBA00023015"/>
    </source>
</evidence>
<dbReference type="Proteomes" id="UP000036932">
    <property type="component" value="Unassembled WGS sequence"/>
</dbReference>